<keyword evidence="3" id="KW-0175">Coiled coil</keyword>
<feature type="non-terminal residue" evidence="6">
    <location>
        <position position="699"/>
    </location>
</feature>
<name>A0A7K6YY54_ALCTO</name>
<dbReference type="InterPro" id="IPR001936">
    <property type="entry name" value="RasGAP_dom"/>
</dbReference>
<feature type="compositionally biased region" description="Polar residues" evidence="4">
    <location>
        <begin position="448"/>
        <end position="457"/>
    </location>
</feature>
<evidence type="ECO:0000256" key="4">
    <source>
        <dbReference type="SAM" id="MobiDB-lite"/>
    </source>
</evidence>
<dbReference type="PANTHER" id="PTHR10194:SF26">
    <property type="entry name" value="DISABLED HOMOLOG 2-INTERACTING PROTEIN"/>
    <property type="match status" value="1"/>
</dbReference>
<feature type="compositionally biased region" description="Polar residues" evidence="4">
    <location>
        <begin position="230"/>
        <end position="246"/>
    </location>
</feature>
<dbReference type="PROSITE" id="PS00509">
    <property type="entry name" value="RAS_GTPASE_ACTIV_1"/>
    <property type="match status" value="1"/>
</dbReference>
<dbReference type="Pfam" id="PF12004">
    <property type="entry name" value="DAB2P_C"/>
    <property type="match status" value="1"/>
</dbReference>
<dbReference type="Gene3D" id="1.10.506.10">
    <property type="entry name" value="GTPase Activation - p120gap, domain 1"/>
    <property type="match status" value="1"/>
</dbReference>
<dbReference type="EMBL" id="VZSD01011996">
    <property type="protein sequence ID" value="NWX76347.1"/>
    <property type="molecule type" value="Genomic_DNA"/>
</dbReference>
<dbReference type="SUPFAM" id="SSF48350">
    <property type="entry name" value="GTPase activation domain, GAP"/>
    <property type="match status" value="1"/>
</dbReference>
<sequence length="699" mass="77478">FSVFPRELKEVFASWRQECSNRGRPDISERLISASLFLRFLCPAIMSPSLFSLLQEYPDDRTARTLTLIAKVTQNLANFAKFGSKEEYMSFMNQFLEHEWTNMQRFLLEISNPETISNTAGFEGYIDLGRELSTLHSLLWEVISQLEQATATKLGPLPRILRDVNSALSNPACVQVSVTADHTASTPNAGSSISAGLQKMVIENDLSGLIDFTRLPSPTPENKDLFFVTRSSGAQPSPARSSSYSEANEPDVQMSNGSKSLSMVDLQDNRLLDSGANAPGTADSLNDSQSSLGQLQGIWTTRTQQNSVAGMATVRRVGQTPTTPSGESAPGRPQLLAPLSFQNPVYQMAAGLPLSPRGLGDSGSECHSSLSSHSNSEELTANKHGFAAPAASEDFTRRTGELARRQLSLTEKGGQPTMPRQNSAGPQRRIDQPPPPPPPVTRGRTPPSLLNTVQYQRPSSGSMMSSSPDWPGSGARLRQQSSSSKGDSPEMKQRTMHKQAPSPVNPNALDRTAAWLLNMNMQFLEDESIDPDSKHRDKLRNKDELSQAEKDLVVLQDKLRISNKKLEEYETRFKCQEETTQKLMLEYQARLEESEERLRRQQEDKEIQMKGIISRLMSVEEELKKDHAEMQAAVDSKQKIIDAQEKRIASLDAANARLMSALTQLKERYSMQTRNGISPTNPTKLQITENGEFRNSSNC</sequence>
<dbReference type="InterPro" id="IPR021887">
    <property type="entry name" value="DAB2P_C"/>
</dbReference>
<feature type="coiled-coil region" evidence="3">
    <location>
        <begin position="641"/>
        <end position="668"/>
    </location>
</feature>
<feature type="coiled-coil region" evidence="3">
    <location>
        <begin position="538"/>
        <end position="611"/>
    </location>
</feature>
<dbReference type="Pfam" id="PF00616">
    <property type="entry name" value="RasGAP"/>
    <property type="match status" value="1"/>
</dbReference>
<organism evidence="6 7">
    <name type="scientific">Alca torda</name>
    <name type="common">Razorbill</name>
    <dbReference type="NCBI Taxonomy" id="28689"/>
    <lineage>
        <taxon>Eukaryota</taxon>
        <taxon>Metazoa</taxon>
        <taxon>Chordata</taxon>
        <taxon>Craniata</taxon>
        <taxon>Vertebrata</taxon>
        <taxon>Euteleostomi</taxon>
        <taxon>Archelosauria</taxon>
        <taxon>Archosauria</taxon>
        <taxon>Dinosauria</taxon>
        <taxon>Saurischia</taxon>
        <taxon>Theropoda</taxon>
        <taxon>Coelurosauria</taxon>
        <taxon>Aves</taxon>
        <taxon>Neognathae</taxon>
        <taxon>Neoaves</taxon>
        <taxon>Charadriiformes</taxon>
        <taxon>Alcidae</taxon>
        <taxon>Alca</taxon>
    </lineage>
</organism>
<evidence type="ECO:0000256" key="1">
    <source>
        <dbReference type="ARBA" id="ARBA00022468"/>
    </source>
</evidence>
<proteinExistence type="predicted"/>
<evidence type="ECO:0000313" key="6">
    <source>
        <dbReference type="EMBL" id="NWX76347.1"/>
    </source>
</evidence>
<comment type="caution">
    <text evidence="6">The sequence shown here is derived from an EMBL/GenBank/DDBJ whole genome shotgun (WGS) entry which is preliminary data.</text>
</comment>
<evidence type="ECO:0000259" key="5">
    <source>
        <dbReference type="PROSITE" id="PS50018"/>
    </source>
</evidence>
<evidence type="ECO:0000256" key="2">
    <source>
        <dbReference type="ARBA" id="ARBA00022553"/>
    </source>
</evidence>
<feature type="domain" description="Ras-GAP" evidence="5">
    <location>
        <begin position="1"/>
        <end position="78"/>
    </location>
</feature>
<keyword evidence="1" id="KW-0343">GTPase activation</keyword>
<keyword evidence="2" id="KW-0597">Phosphoprotein</keyword>
<keyword evidence="7" id="KW-1185">Reference proteome</keyword>
<feature type="non-terminal residue" evidence="6">
    <location>
        <position position="1"/>
    </location>
</feature>
<evidence type="ECO:0000256" key="3">
    <source>
        <dbReference type="SAM" id="Coils"/>
    </source>
</evidence>
<dbReference type="GO" id="GO:0005096">
    <property type="term" value="F:GTPase activator activity"/>
    <property type="evidence" value="ECO:0007669"/>
    <property type="project" value="UniProtKB-KW"/>
</dbReference>
<dbReference type="InterPro" id="IPR023152">
    <property type="entry name" value="RasGAP_CS"/>
</dbReference>
<feature type="compositionally biased region" description="Low complexity" evidence="4">
    <location>
        <begin position="362"/>
        <end position="378"/>
    </location>
</feature>
<dbReference type="PROSITE" id="PS50018">
    <property type="entry name" value="RAS_GTPASE_ACTIV_2"/>
    <property type="match status" value="1"/>
</dbReference>
<dbReference type="PANTHER" id="PTHR10194">
    <property type="entry name" value="RAS GTPASE-ACTIVATING PROTEINS"/>
    <property type="match status" value="1"/>
</dbReference>
<feature type="region of interest" description="Disordered" evidence="4">
    <location>
        <begin position="407"/>
        <end position="507"/>
    </location>
</feature>
<evidence type="ECO:0000313" key="7">
    <source>
        <dbReference type="Proteomes" id="UP000536033"/>
    </source>
</evidence>
<protein>
    <submittedName>
        <fullName evidence="6">DAB2P protein</fullName>
    </submittedName>
</protein>
<dbReference type="InterPro" id="IPR039360">
    <property type="entry name" value="Ras_GTPase"/>
</dbReference>
<feature type="region of interest" description="Disordered" evidence="4">
    <location>
        <begin position="356"/>
        <end position="378"/>
    </location>
</feature>
<dbReference type="SMART" id="SM00323">
    <property type="entry name" value="RasGAP"/>
    <property type="match status" value="1"/>
</dbReference>
<accession>A0A7K6YY54</accession>
<feature type="compositionally biased region" description="Low complexity" evidence="4">
    <location>
        <begin position="458"/>
        <end position="474"/>
    </location>
</feature>
<dbReference type="AlphaFoldDB" id="A0A7K6YY54"/>
<reference evidence="6 7" key="1">
    <citation type="submission" date="2019-09" db="EMBL/GenBank/DDBJ databases">
        <title>Bird 10,000 Genomes (B10K) Project - Family phase.</title>
        <authorList>
            <person name="Zhang G."/>
        </authorList>
    </citation>
    <scope>NUCLEOTIDE SEQUENCE [LARGE SCALE GENOMIC DNA]</scope>
    <source>
        <strain evidence="6">OUT-0003</strain>
        <tissue evidence="6">Muscle</tissue>
    </source>
</reference>
<feature type="region of interest" description="Disordered" evidence="4">
    <location>
        <begin position="230"/>
        <end position="257"/>
    </location>
</feature>
<dbReference type="Proteomes" id="UP000536033">
    <property type="component" value="Unassembled WGS sequence"/>
</dbReference>
<gene>
    <name evidence="6" type="primary">Dab2ip</name>
    <name evidence="6" type="ORF">ALCTOR_R07131</name>
</gene>
<dbReference type="InterPro" id="IPR008936">
    <property type="entry name" value="Rho_GTPase_activation_prot"/>
</dbReference>